<dbReference type="InterPro" id="IPR001322">
    <property type="entry name" value="Lamin_tail_dom"/>
</dbReference>
<reference evidence="3" key="1">
    <citation type="journal article" date="2019" name="Int. J. Syst. Evol. Microbiol.">
        <title>The Global Catalogue of Microorganisms (GCM) 10K type strain sequencing project: providing services to taxonomists for standard genome sequencing and annotation.</title>
        <authorList>
            <consortium name="The Broad Institute Genomics Platform"/>
            <consortium name="The Broad Institute Genome Sequencing Center for Infectious Disease"/>
            <person name="Wu L."/>
            <person name="Ma J."/>
        </authorList>
    </citation>
    <scope>NUCLEOTIDE SEQUENCE [LARGE SCALE GENOMIC DNA]</scope>
    <source>
        <strain evidence="3">KCTC 32465</strain>
    </source>
</reference>
<dbReference type="SUPFAM" id="SSF74853">
    <property type="entry name" value="Lamin A/C globular tail domain"/>
    <property type="match status" value="1"/>
</dbReference>
<accession>A0ABQ3CUG2</accession>
<dbReference type="Gene3D" id="2.60.40.1260">
    <property type="entry name" value="Lamin Tail domain"/>
    <property type="match status" value="1"/>
</dbReference>
<dbReference type="RefSeq" id="WP_189638750.1">
    <property type="nucleotide sequence ID" value="NZ_BMZF01000001.1"/>
</dbReference>
<protein>
    <recommendedName>
        <fullName evidence="1">LTD domain-containing protein</fullName>
    </recommendedName>
</protein>
<gene>
    <name evidence="2" type="ORF">GCM10008927_02470</name>
</gene>
<dbReference type="Proteomes" id="UP000634455">
    <property type="component" value="Unassembled WGS sequence"/>
</dbReference>
<dbReference type="InterPro" id="IPR028992">
    <property type="entry name" value="Hedgehog/Intein_dom"/>
</dbReference>
<dbReference type="SUPFAM" id="SSF51294">
    <property type="entry name" value="Hedgehog/intein (Hint) domain"/>
    <property type="match status" value="1"/>
</dbReference>
<evidence type="ECO:0000313" key="3">
    <source>
        <dbReference type="Proteomes" id="UP000634455"/>
    </source>
</evidence>
<sequence>MADALRGGIVINEFLVDPTGSTGSTDTDGNGAANGTDEFVEFYNASDAPIDIGGLELWDAGRGNWFTFPDGTILEPDARALVIRNADSLPATGGPNDLAFDANIGQNVINNGGDNIVLYDPDADEYVVATFNGDALDTPETDYTGFSSTASLVGSGEDFGSDIDGFSIQRSGDGEDIFVNNVDSTPGAMNFVCYAGRSFVQTPDGDKRIGTLRAGDLVTTVEHDDLPIRWIGKKRLNLTKPNTNARDFPVEIKRHALGKNKPNKTLLVSQQHRILIKGPIVQKLCCASEVLIAAKELTALNGIQIKTDQRQITYVHILLEDHQLLYVHGLEAETLYLGTETMRSLTDSGRKEVLAIFPELETLPPETVKPVITGQNARRLVSQLHTKLT</sequence>
<dbReference type="PROSITE" id="PS51841">
    <property type="entry name" value="LTD"/>
    <property type="match status" value="1"/>
</dbReference>
<proteinExistence type="predicted"/>
<evidence type="ECO:0000259" key="1">
    <source>
        <dbReference type="PROSITE" id="PS51841"/>
    </source>
</evidence>
<dbReference type="InterPro" id="IPR036415">
    <property type="entry name" value="Lamin_tail_dom_sf"/>
</dbReference>
<dbReference type="Pfam" id="PF00932">
    <property type="entry name" value="LTD"/>
    <property type="match status" value="1"/>
</dbReference>
<dbReference type="InterPro" id="IPR036844">
    <property type="entry name" value="Hint_dom_sf"/>
</dbReference>
<feature type="domain" description="LTD" evidence="1">
    <location>
        <begin position="1"/>
        <end position="145"/>
    </location>
</feature>
<evidence type="ECO:0000313" key="2">
    <source>
        <dbReference type="EMBL" id="GHA41594.1"/>
    </source>
</evidence>
<dbReference type="Pfam" id="PF13403">
    <property type="entry name" value="Hint_2"/>
    <property type="match status" value="1"/>
</dbReference>
<dbReference type="EMBL" id="BMZF01000001">
    <property type="protein sequence ID" value="GHA41594.1"/>
    <property type="molecule type" value="Genomic_DNA"/>
</dbReference>
<organism evidence="2 3">
    <name type="scientific">Paramylibacter ulvae</name>
    <dbReference type="NCBI Taxonomy" id="1651968"/>
    <lineage>
        <taxon>Bacteria</taxon>
        <taxon>Pseudomonadati</taxon>
        <taxon>Pseudomonadota</taxon>
        <taxon>Alphaproteobacteria</taxon>
        <taxon>Rhodobacterales</taxon>
        <taxon>Paracoccaceae</taxon>
        <taxon>Paramylibacter</taxon>
    </lineage>
</organism>
<name>A0ABQ3CUG2_9RHOB</name>
<comment type="caution">
    <text evidence="2">The sequence shown here is derived from an EMBL/GenBank/DDBJ whole genome shotgun (WGS) entry which is preliminary data.</text>
</comment>
<keyword evidence="3" id="KW-1185">Reference proteome</keyword>